<dbReference type="Gene3D" id="1.10.287.130">
    <property type="match status" value="1"/>
</dbReference>
<evidence type="ECO:0000313" key="10">
    <source>
        <dbReference type="EMBL" id="BAP57340.1"/>
    </source>
</evidence>
<dbReference type="InterPro" id="IPR005467">
    <property type="entry name" value="His_kinase_dom"/>
</dbReference>
<comment type="catalytic activity">
    <reaction evidence="1">
        <text>ATP + protein L-histidine = ADP + protein N-phospho-L-histidine.</text>
        <dbReference type="EC" id="2.7.13.3"/>
    </reaction>
</comment>
<dbReference type="GO" id="GO:0000155">
    <property type="term" value="F:phosphorelay sensor kinase activity"/>
    <property type="evidence" value="ECO:0007669"/>
    <property type="project" value="InterPro"/>
</dbReference>
<dbReference type="CDD" id="cd00082">
    <property type="entry name" value="HisKA"/>
    <property type="match status" value="1"/>
</dbReference>
<evidence type="ECO:0000256" key="1">
    <source>
        <dbReference type="ARBA" id="ARBA00000085"/>
    </source>
</evidence>
<keyword evidence="11" id="KW-1185">Reference proteome</keyword>
<feature type="domain" description="Response regulatory" evidence="9">
    <location>
        <begin position="13"/>
        <end position="137"/>
    </location>
</feature>
<dbReference type="Gene3D" id="3.30.450.40">
    <property type="match status" value="1"/>
</dbReference>
<dbReference type="InterPro" id="IPR004358">
    <property type="entry name" value="Sig_transdc_His_kin-like_C"/>
</dbReference>
<dbReference type="PROSITE" id="PS50110">
    <property type="entry name" value="RESPONSE_REGULATORY"/>
    <property type="match status" value="1"/>
</dbReference>
<evidence type="ECO:0000256" key="4">
    <source>
        <dbReference type="ARBA" id="ARBA00022679"/>
    </source>
</evidence>
<sequence length="581" mass="64871">MDEKLEEQRLPWKILIVDDEPDIHTLTRLSLNNFEFATRPLQLFEALSAQAAKEILVTEADIAVAIIDIVMETDDAGLKLIDFIRKELNNRLTRLIIRTGQQEVAPAKEIIEHYDIDDYKDKTELTIHKLYTTIRSALKSYHDLSTLDANRKALKKILDVAPELYHPQSIHQFFSGVLGQIIGLCNLGEHSLISTISHGLLITTSDTQQFTIQSRAGRFAQPADSEAQMISNICLDYLQGNYTESSLPANAIVIPLEGHDQLIGLVYLENARHLSQEDYDLIHIMTNQCAAALKNLKLYFELKEANQQTSYMLTIAEQARKMAEAANHAKSTFLAKMSHELRTPLNAIIGYSDMIQEEAIDSGCEELLPDLDKVHLAGQQLLDVISNILDISKIEAGKLELNLTEFSVATLISEVVTTIHPIMKMEGNVLQVESSQELGMLYADYHKLRQILLNILNNAAKFTKQGQIDLTVIRKILPLAVAGDNASAYPQSGQSEWFFFQITDTGIGIEPNKLNMIFEAFTQADNSFTREYDGTGLGLTISEYFCRAMGGQIFVSSTLGKGSTFTVQLPSRVVPTNPSTH</sequence>
<dbReference type="InterPro" id="IPR029016">
    <property type="entry name" value="GAF-like_dom_sf"/>
</dbReference>
<dbReference type="Pfam" id="PF11849">
    <property type="entry name" value="DUF3369"/>
    <property type="match status" value="1"/>
</dbReference>
<keyword evidence="5 10" id="KW-0418">Kinase</keyword>
<dbReference type="SUPFAM" id="SSF52172">
    <property type="entry name" value="CheY-like"/>
    <property type="match status" value="1"/>
</dbReference>
<dbReference type="SMART" id="SM00388">
    <property type="entry name" value="HisKA"/>
    <property type="match status" value="1"/>
</dbReference>
<accession>A0A090APD4</accession>
<dbReference type="HOGENOM" id="CLU_000445_114_72_6"/>
<dbReference type="EMBL" id="AP014633">
    <property type="protein sequence ID" value="BAP57340.1"/>
    <property type="molecule type" value="Genomic_DNA"/>
</dbReference>
<dbReference type="SUPFAM" id="SSF47384">
    <property type="entry name" value="Homodimeric domain of signal transducing histidine kinase"/>
    <property type="match status" value="1"/>
</dbReference>
<name>A0A090APD4_9GAMM</name>
<dbReference type="AlphaFoldDB" id="A0A090APD4"/>
<evidence type="ECO:0000313" key="11">
    <source>
        <dbReference type="Proteomes" id="UP000031623"/>
    </source>
</evidence>
<evidence type="ECO:0000256" key="5">
    <source>
        <dbReference type="ARBA" id="ARBA00022777"/>
    </source>
</evidence>
<dbReference type="STRING" id="40754.THII_3043"/>
<evidence type="ECO:0000256" key="7">
    <source>
        <dbReference type="PROSITE-ProRule" id="PRU00169"/>
    </source>
</evidence>
<feature type="domain" description="Histidine kinase" evidence="8">
    <location>
        <begin position="336"/>
        <end position="573"/>
    </location>
</feature>
<dbReference type="InterPro" id="IPR001789">
    <property type="entry name" value="Sig_transdc_resp-reg_receiver"/>
</dbReference>
<keyword evidence="4" id="KW-0808">Transferase</keyword>
<dbReference type="PANTHER" id="PTHR43711:SF26">
    <property type="entry name" value="SENSOR HISTIDINE KINASE RCSC"/>
    <property type="match status" value="1"/>
</dbReference>
<gene>
    <name evidence="10" type="ORF">THII_3043</name>
</gene>
<evidence type="ECO:0000256" key="6">
    <source>
        <dbReference type="ARBA" id="ARBA00023012"/>
    </source>
</evidence>
<dbReference type="SUPFAM" id="SSF55781">
    <property type="entry name" value="GAF domain-like"/>
    <property type="match status" value="1"/>
</dbReference>
<proteinExistence type="predicted"/>
<protein>
    <recommendedName>
        <fullName evidence="2">histidine kinase</fullName>
        <ecNumber evidence="2">2.7.13.3</ecNumber>
    </recommendedName>
</protein>
<reference evidence="10 11" key="1">
    <citation type="journal article" date="2014" name="ISME J.">
        <title>Ecophysiology of Thioploca ingrica as revealed by the complete genome sequence supplemented with proteomic evidence.</title>
        <authorList>
            <person name="Kojima H."/>
            <person name="Ogura Y."/>
            <person name="Yamamoto N."/>
            <person name="Togashi T."/>
            <person name="Mori H."/>
            <person name="Watanabe T."/>
            <person name="Nemoto F."/>
            <person name="Kurokawa K."/>
            <person name="Hayashi T."/>
            <person name="Fukui M."/>
        </authorList>
    </citation>
    <scope>NUCLEOTIDE SEQUENCE [LARGE SCALE GENOMIC DNA]</scope>
</reference>
<dbReference type="InterPro" id="IPR003661">
    <property type="entry name" value="HisK_dim/P_dom"/>
</dbReference>
<dbReference type="InterPro" id="IPR036890">
    <property type="entry name" value="HATPase_C_sf"/>
</dbReference>
<dbReference type="InterPro" id="IPR021800">
    <property type="entry name" value="DUF3369"/>
</dbReference>
<dbReference type="Proteomes" id="UP000031623">
    <property type="component" value="Chromosome"/>
</dbReference>
<dbReference type="KEGG" id="tig:THII_3043"/>
<dbReference type="Gene3D" id="3.40.50.2300">
    <property type="match status" value="1"/>
</dbReference>
<feature type="modified residue" description="4-aspartylphosphate" evidence="7">
    <location>
        <position position="68"/>
    </location>
</feature>
<dbReference type="FunFam" id="3.30.565.10:FF:000010">
    <property type="entry name" value="Sensor histidine kinase RcsC"/>
    <property type="match status" value="1"/>
</dbReference>
<dbReference type="Pfam" id="PF02518">
    <property type="entry name" value="HATPase_c"/>
    <property type="match status" value="1"/>
</dbReference>
<keyword evidence="6" id="KW-0902">Two-component regulatory system</keyword>
<dbReference type="CDD" id="cd16922">
    <property type="entry name" value="HATPase_EvgS-ArcB-TorS-like"/>
    <property type="match status" value="1"/>
</dbReference>
<dbReference type="Pfam" id="PF00512">
    <property type="entry name" value="HisKA"/>
    <property type="match status" value="1"/>
</dbReference>
<dbReference type="PANTHER" id="PTHR43711">
    <property type="entry name" value="TWO-COMPONENT HISTIDINE KINASE"/>
    <property type="match status" value="1"/>
</dbReference>
<evidence type="ECO:0000256" key="3">
    <source>
        <dbReference type="ARBA" id="ARBA00022553"/>
    </source>
</evidence>
<evidence type="ECO:0000259" key="9">
    <source>
        <dbReference type="PROSITE" id="PS50110"/>
    </source>
</evidence>
<evidence type="ECO:0000259" key="8">
    <source>
        <dbReference type="PROSITE" id="PS50109"/>
    </source>
</evidence>
<dbReference type="InterPro" id="IPR036097">
    <property type="entry name" value="HisK_dim/P_sf"/>
</dbReference>
<dbReference type="PROSITE" id="PS50109">
    <property type="entry name" value="HIS_KIN"/>
    <property type="match status" value="1"/>
</dbReference>
<organism evidence="10 11">
    <name type="scientific">Thioploca ingrica</name>
    <dbReference type="NCBI Taxonomy" id="40754"/>
    <lineage>
        <taxon>Bacteria</taxon>
        <taxon>Pseudomonadati</taxon>
        <taxon>Pseudomonadota</taxon>
        <taxon>Gammaproteobacteria</taxon>
        <taxon>Thiotrichales</taxon>
        <taxon>Thiotrichaceae</taxon>
        <taxon>Thioploca</taxon>
    </lineage>
</organism>
<dbReference type="EC" id="2.7.13.3" evidence="2"/>
<dbReference type="SMART" id="SM00387">
    <property type="entry name" value="HATPase_c"/>
    <property type="match status" value="1"/>
</dbReference>
<dbReference type="InterPro" id="IPR003594">
    <property type="entry name" value="HATPase_dom"/>
</dbReference>
<dbReference type="Gene3D" id="3.30.565.10">
    <property type="entry name" value="Histidine kinase-like ATPase, C-terminal domain"/>
    <property type="match status" value="1"/>
</dbReference>
<dbReference type="PRINTS" id="PR00344">
    <property type="entry name" value="BCTRLSENSOR"/>
</dbReference>
<dbReference type="InterPro" id="IPR050736">
    <property type="entry name" value="Sensor_HK_Regulatory"/>
</dbReference>
<dbReference type="InterPro" id="IPR011006">
    <property type="entry name" value="CheY-like_superfamily"/>
</dbReference>
<keyword evidence="3 7" id="KW-0597">Phosphoprotein</keyword>
<dbReference type="SUPFAM" id="SSF55874">
    <property type="entry name" value="ATPase domain of HSP90 chaperone/DNA topoisomerase II/histidine kinase"/>
    <property type="match status" value="1"/>
</dbReference>
<evidence type="ECO:0000256" key="2">
    <source>
        <dbReference type="ARBA" id="ARBA00012438"/>
    </source>
</evidence>
<dbReference type="OrthoDB" id="9787688at2"/>